<dbReference type="InParanoid" id="A0A1B1YTV1"/>
<dbReference type="PANTHER" id="PTHR43060">
    <property type="entry name" value="3-HYDROXYISOBUTYRATE DEHYDROGENASE-LIKE 1, MITOCHONDRIAL-RELATED"/>
    <property type="match status" value="1"/>
</dbReference>
<reference evidence="7" key="1">
    <citation type="submission" date="2016-03" db="EMBL/GenBank/DDBJ databases">
        <title>Complete genome sequence of Solimmundus cernigliae, representing a novel lineage of polycyclic aromatic hydrocarbon degraders within the Gammaproteobacteria.</title>
        <authorList>
            <person name="Singleton D.R."/>
            <person name="Dickey A.N."/>
            <person name="Scholl E.H."/>
            <person name="Wright F.A."/>
            <person name="Aitken M.D."/>
        </authorList>
    </citation>
    <scope>NUCLEOTIDE SEQUENCE [LARGE SCALE GENOMIC DNA]</scope>
    <source>
        <strain evidence="7">TR3.2</strain>
    </source>
</reference>
<dbReference type="EMBL" id="CP014671">
    <property type="protein sequence ID" value="ANX04231.1"/>
    <property type="molecule type" value="Genomic_DNA"/>
</dbReference>
<organism evidence="6 7">
    <name type="scientific">Immundisolibacter cernigliae</name>
    <dbReference type="NCBI Taxonomy" id="1810504"/>
    <lineage>
        <taxon>Bacteria</taxon>
        <taxon>Pseudomonadati</taxon>
        <taxon>Pseudomonadota</taxon>
        <taxon>Gammaproteobacteria</taxon>
        <taxon>Immundisolibacterales</taxon>
        <taxon>Immundisolibacteraceae</taxon>
        <taxon>Immundisolibacter</taxon>
    </lineage>
</organism>
<feature type="domain" description="6-phosphogluconate dehydrogenase NADP-binding" evidence="4">
    <location>
        <begin position="2"/>
        <end position="161"/>
    </location>
</feature>
<dbReference type="InterPro" id="IPR015815">
    <property type="entry name" value="HIBADH-related"/>
</dbReference>
<keyword evidence="1" id="KW-0560">Oxidoreductase</keyword>
<evidence type="ECO:0008006" key="8">
    <source>
        <dbReference type="Google" id="ProtNLM"/>
    </source>
</evidence>
<dbReference type="OrthoDB" id="9786703at2"/>
<dbReference type="SUPFAM" id="SSF51735">
    <property type="entry name" value="NAD(P)-binding Rossmann-fold domains"/>
    <property type="match status" value="1"/>
</dbReference>
<evidence type="ECO:0000313" key="7">
    <source>
        <dbReference type="Proteomes" id="UP000092952"/>
    </source>
</evidence>
<gene>
    <name evidence="6" type="ORF">PG2T_08605</name>
</gene>
<evidence type="ECO:0000313" key="6">
    <source>
        <dbReference type="EMBL" id="ANX04231.1"/>
    </source>
</evidence>
<evidence type="ECO:0000259" key="4">
    <source>
        <dbReference type="Pfam" id="PF03446"/>
    </source>
</evidence>
<dbReference type="Gene3D" id="1.10.1040.10">
    <property type="entry name" value="N-(1-d-carboxylethyl)-l-norvaline Dehydrogenase, domain 2"/>
    <property type="match status" value="1"/>
</dbReference>
<dbReference type="InterPro" id="IPR013328">
    <property type="entry name" value="6PGD_dom2"/>
</dbReference>
<accession>A0A1B1YTV1</accession>
<dbReference type="InterPro" id="IPR029154">
    <property type="entry name" value="HIBADH-like_NADP-bd"/>
</dbReference>
<protein>
    <recommendedName>
        <fullName evidence="8">3-hydroxyisobutyrate dehydrogenase</fullName>
    </recommendedName>
</protein>
<dbReference type="InterPro" id="IPR008927">
    <property type="entry name" value="6-PGluconate_DH-like_C_sf"/>
</dbReference>
<dbReference type="KEGG" id="gbi:PG2T_08605"/>
<evidence type="ECO:0000259" key="5">
    <source>
        <dbReference type="Pfam" id="PF14833"/>
    </source>
</evidence>
<evidence type="ECO:0000256" key="2">
    <source>
        <dbReference type="ARBA" id="ARBA00023027"/>
    </source>
</evidence>
<dbReference type="GO" id="GO:0050661">
    <property type="term" value="F:NADP binding"/>
    <property type="evidence" value="ECO:0007669"/>
    <property type="project" value="InterPro"/>
</dbReference>
<dbReference type="RefSeq" id="WP_068804236.1">
    <property type="nucleotide sequence ID" value="NZ_CP014671.1"/>
</dbReference>
<dbReference type="STRING" id="1810504.PG2T_08605"/>
<evidence type="ECO:0000256" key="1">
    <source>
        <dbReference type="ARBA" id="ARBA00023002"/>
    </source>
</evidence>
<proteinExistence type="predicted"/>
<dbReference type="InterPro" id="IPR036291">
    <property type="entry name" value="NAD(P)-bd_dom_sf"/>
</dbReference>
<dbReference type="GO" id="GO:0016491">
    <property type="term" value="F:oxidoreductase activity"/>
    <property type="evidence" value="ECO:0007669"/>
    <property type="project" value="UniProtKB-KW"/>
</dbReference>
<dbReference type="Pfam" id="PF14833">
    <property type="entry name" value="NAD_binding_11"/>
    <property type="match status" value="1"/>
</dbReference>
<dbReference type="PIRSF" id="PIRSF000103">
    <property type="entry name" value="HIBADH"/>
    <property type="match status" value="1"/>
</dbReference>
<sequence>MQLGFVGVGTMGAPIVGHLVAAGHTVKAFDLSADALAKAQAAGAQAAGSVGEAAAGAQAVFVAVSNQDVLGEVLRQPGGIFECAAPGAIVVDLGTTAPPRCRAFAAEARARGMDYVDAPLSGSTPWAQAGSLAVMVGAEQAAWDTVLPLLQTFGGSIFHLGPVGSGQTAKLCHQLAFMGTLLGLSEAVVLGERCGIDGVKLMDVLGACVSPRHVIDFFKPRLAARPLGEGPTGLGIFYKDLKAVQELSQQDAGITLPLGEALLGLFQQAMDAGYRNFDPFGLSELIDRGVIRPRAG</sequence>
<dbReference type="Pfam" id="PF03446">
    <property type="entry name" value="NAD_binding_2"/>
    <property type="match status" value="1"/>
</dbReference>
<dbReference type="AlphaFoldDB" id="A0A1B1YTV1"/>
<feature type="active site" evidence="3">
    <location>
        <position position="170"/>
    </location>
</feature>
<dbReference type="SUPFAM" id="SSF48179">
    <property type="entry name" value="6-phosphogluconate dehydrogenase C-terminal domain-like"/>
    <property type="match status" value="1"/>
</dbReference>
<keyword evidence="7" id="KW-1185">Reference proteome</keyword>
<feature type="domain" description="3-hydroxyisobutyrate dehydrogenase-like NAD-binding" evidence="5">
    <location>
        <begin position="164"/>
        <end position="276"/>
    </location>
</feature>
<evidence type="ECO:0000256" key="3">
    <source>
        <dbReference type="PIRSR" id="PIRSR000103-1"/>
    </source>
</evidence>
<dbReference type="Proteomes" id="UP000092952">
    <property type="component" value="Chromosome"/>
</dbReference>
<dbReference type="GO" id="GO:0051287">
    <property type="term" value="F:NAD binding"/>
    <property type="evidence" value="ECO:0007669"/>
    <property type="project" value="InterPro"/>
</dbReference>
<keyword evidence="2" id="KW-0520">NAD</keyword>
<name>A0A1B1YTV1_9GAMM</name>
<dbReference type="PANTHER" id="PTHR43060:SF15">
    <property type="entry name" value="3-HYDROXYISOBUTYRATE DEHYDROGENASE-LIKE 1, MITOCHONDRIAL-RELATED"/>
    <property type="match status" value="1"/>
</dbReference>
<dbReference type="InterPro" id="IPR006115">
    <property type="entry name" value="6PGDH_NADP-bd"/>
</dbReference>
<dbReference type="Gene3D" id="3.40.50.720">
    <property type="entry name" value="NAD(P)-binding Rossmann-like Domain"/>
    <property type="match status" value="1"/>
</dbReference>